<dbReference type="InterPro" id="IPR029044">
    <property type="entry name" value="Nucleotide-diphossugar_trans"/>
</dbReference>
<dbReference type="PANTHER" id="PTHR46830">
    <property type="entry name" value="TRANSFERASE, PUTATIVE-RELATED"/>
    <property type="match status" value="1"/>
</dbReference>
<gene>
    <name evidence="2" type="ORF">N7G274_002363</name>
</gene>
<comment type="similarity">
    <text evidence="1">Belongs to the glycosyltransferase 32 family.</text>
</comment>
<comment type="caution">
    <text evidence="2">The sequence shown here is derived from an EMBL/GenBank/DDBJ whole genome shotgun (WGS) entry which is preliminary data.</text>
</comment>
<evidence type="ECO:0000313" key="2">
    <source>
        <dbReference type="EMBL" id="KAL2045280.1"/>
    </source>
</evidence>
<name>A0ABR4AIK9_9LECA</name>
<protein>
    <recommendedName>
        <fullName evidence="4">Glycosyltransferase family 32 protein</fullName>
    </recommendedName>
</protein>
<dbReference type="InterPro" id="IPR007577">
    <property type="entry name" value="GlycoTrfase_DXD_sugar-bd_CS"/>
</dbReference>
<sequence length="407" mass="46547">MFHPIFKSSSVQRIIWAALALALVSLFLLLPSLGSRSVVDSLHIPSLHKTKQGSLPIPNVVHFVHLSYPNSTTPFEFPFRQFVAVYSAWYYLKPETINIWTNMDERSIAGWIKKAKSPYTRAVSDLPGVVFKHHNTTNHTSNGTRIDLLPNQSDFVRTDILMKYGGVYLDDDSYVLRDLAPLRNLQYDNVVGKQVNGEICPAVILATPNNKLMATYHALQDVVFRFSEWADHATKLLTTLVREFQTPDNQVLVLDQDTFFPSAWYPEDIEKLYRVHPDGGPDIIHNKPTKNITDFMANFQLKEPDTWKRDWRLSYTLHGWTSGIDHTFNETKQREIFGQDQGITLDYILAKSSNFALAVYPAIRHALDTGVLAHVPDDSLQMGSTEVVDADELRRVKGHWKRRNIDR</sequence>
<reference evidence="2 3" key="1">
    <citation type="submission" date="2024-09" db="EMBL/GenBank/DDBJ databases">
        <title>Rethinking Asexuality: The Enigmatic Case of Functional Sexual Genes in Lepraria (Stereocaulaceae).</title>
        <authorList>
            <person name="Doellman M."/>
            <person name="Sun Y."/>
            <person name="Barcenas-Pena A."/>
            <person name="Lumbsch H.T."/>
            <person name="Grewe F."/>
        </authorList>
    </citation>
    <scope>NUCLEOTIDE SEQUENCE [LARGE SCALE GENOMIC DNA]</scope>
    <source>
        <strain evidence="2 3">Mercado 3170</strain>
    </source>
</reference>
<keyword evidence="3" id="KW-1185">Reference proteome</keyword>
<evidence type="ECO:0000256" key="1">
    <source>
        <dbReference type="ARBA" id="ARBA00009003"/>
    </source>
</evidence>
<evidence type="ECO:0008006" key="4">
    <source>
        <dbReference type="Google" id="ProtNLM"/>
    </source>
</evidence>
<dbReference type="SUPFAM" id="SSF53448">
    <property type="entry name" value="Nucleotide-diphospho-sugar transferases"/>
    <property type="match status" value="1"/>
</dbReference>
<organism evidence="2 3">
    <name type="scientific">Stereocaulon virgatum</name>
    <dbReference type="NCBI Taxonomy" id="373712"/>
    <lineage>
        <taxon>Eukaryota</taxon>
        <taxon>Fungi</taxon>
        <taxon>Dikarya</taxon>
        <taxon>Ascomycota</taxon>
        <taxon>Pezizomycotina</taxon>
        <taxon>Lecanoromycetes</taxon>
        <taxon>OSLEUM clade</taxon>
        <taxon>Lecanoromycetidae</taxon>
        <taxon>Lecanorales</taxon>
        <taxon>Lecanorineae</taxon>
        <taxon>Stereocaulaceae</taxon>
        <taxon>Stereocaulon</taxon>
    </lineage>
</organism>
<accession>A0ABR4AIK9</accession>
<dbReference type="Proteomes" id="UP001590950">
    <property type="component" value="Unassembled WGS sequence"/>
</dbReference>
<proteinExistence type="inferred from homology"/>
<evidence type="ECO:0000313" key="3">
    <source>
        <dbReference type="Proteomes" id="UP001590950"/>
    </source>
</evidence>
<dbReference type="EMBL" id="JBEFKJ010000007">
    <property type="protein sequence ID" value="KAL2045280.1"/>
    <property type="molecule type" value="Genomic_DNA"/>
</dbReference>
<dbReference type="Gene3D" id="3.90.550.20">
    <property type="match status" value="1"/>
</dbReference>
<dbReference type="Pfam" id="PF04488">
    <property type="entry name" value="Gly_transf_sug"/>
    <property type="match status" value="1"/>
</dbReference>
<dbReference type="PANTHER" id="PTHR46830:SF2">
    <property type="entry name" value="ALPHA-1,4-N-ACETYLGLUCOSAMINYLTRANSFERASE"/>
    <property type="match status" value="1"/>
</dbReference>